<dbReference type="PANTHER" id="PTHR33269:SF17">
    <property type="entry name" value="NADH-UBIQUINONE OXIDOREDUCTASE CHAIN 6"/>
    <property type="match status" value="1"/>
</dbReference>
<dbReference type="GO" id="GO:0008137">
    <property type="term" value="F:NADH dehydrogenase (ubiquinone) activity"/>
    <property type="evidence" value="ECO:0007669"/>
    <property type="project" value="UniProtKB-UniRule"/>
</dbReference>
<feature type="transmembrane region" description="Helical" evidence="2">
    <location>
        <begin position="6"/>
        <end position="23"/>
    </location>
</feature>
<dbReference type="Proteomes" id="UP000094609">
    <property type="component" value="Chromosome"/>
</dbReference>
<keyword evidence="2" id="KW-1133">Transmembrane helix</keyword>
<comment type="similarity">
    <text evidence="1 2">Belongs to the complex I subunit 6 family.</text>
</comment>
<comment type="function">
    <text evidence="2">NDH-1 shuttles electrons from NADH, via FMN and iron-sulfur (Fe-S) centers, to quinones in the respiratory chain. Couples the redox reaction to proton translocation (for every two electrons transferred, four hydrogen ions are translocated across the cytoplasmic membrane), and thus conserves the redox energy in a proton gradient.</text>
</comment>
<dbReference type="AlphaFoldDB" id="A0A1D7TG37"/>
<dbReference type="Pfam" id="PF00499">
    <property type="entry name" value="Oxidored_q3"/>
    <property type="match status" value="1"/>
</dbReference>
<sequence>MYEIIAFYVFAALTIGMFGIVVTSRNALYAMSALAGGMIFISGFFFILDAEFLGVVQIVVYSGAIMALYAFGMMFFDTTRDVSEKMRSKKIAYSLSIASAVLVVAILCAPLVGESVEALYPSIEGVGNVQMIGVVLFTKYLVPFELAAIMLLVAMISGIVLASKKMDEYLAIEDEDLEDVKEGR</sequence>
<evidence type="ECO:0000256" key="1">
    <source>
        <dbReference type="ARBA" id="ARBA00005698"/>
    </source>
</evidence>
<evidence type="ECO:0000313" key="4">
    <source>
        <dbReference type="Proteomes" id="UP000094609"/>
    </source>
</evidence>
<keyword evidence="2" id="KW-0874">Quinone</keyword>
<dbReference type="RefSeq" id="WP_069476978.1">
    <property type="nucleotide sequence ID" value="NZ_CP017111.1"/>
</dbReference>
<dbReference type="STRING" id="1193502.SHALO_0191"/>
<comment type="catalytic activity">
    <reaction evidence="2">
        <text>a quinone + NADH + 5 H(+)(in) = a quinol + NAD(+) + 4 H(+)(out)</text>
        <dbReference type="Rhea" id="RHEA:57888"/>
        <dbReference type="ChEBI" id="CHEBI:15378"/>
        <dbReference type="ChEBI" id="CHEBI:24646"/>
        <dbReference type="ChEBI" id="CHEBI:57540"/>
        <dbReference type="ChEBI" id="CHEBI:57945"/>
        <dbReference type="ChEBI" id="CHEBI:132124"/>
    </reaction>
</comment>
<comment type="subcellular location">
    <subcellularLocation>
        <location evidence="2">Cell membrane</location>
        <topology evidence="2">Multi-pass membrane protein</topology>
    </subcellularLocation>
</comment>
<keyword evidence="4" id="KW-1185">Reference proteome</keyword>
<dbReference type="KEGG" id="shal:SHALO_0191"/>
<organism evidence="3 4">
    <name type="scientific">Sulfurospirillum halorespirans DSM 13726</name>
    <dbReference type="NCBI Taxonomy" id="1193502"/>
    <lineage>
        <taxon>Bacteria</taxon>
        <taxon>Pseudomonadati</taxon>
        <taxon>Campylobacterota</taxon>
        <taxon>Epsilonproteobacteria</taxon>
        <taxon>Campylobacterales</taxon>
        <taxon>Sulfurospirillaceae</taxon>
        <taxon>Sulfurospirillum</taxon>
    </lineage>
</organism>
<evidence type="ECO:0000256" key="2">
    <source>
        <dbReference type="RuleBase" id="RU004429"/>
    </source>
</evidence>
<keyword evidence="2" id="KW-0812">Transmembrane</keyword>
<feature type="transmembrane region" description="Helical" evidence="2">
    <location>
        <begin position="140"/>
        <end position="162"/>
    </location>
</feature>
<evidence type="ECO:0000313" key="3">
    <source>
        <dbReference type="EMBL" id="AOO63988.1"/>
    </source>
</evidence>
<name>A0A1D7TG37_9BACT</name>
<dbReference type="NCBIfam" id="NF005167">
    <property type="entry name" value="PRK06638.2-2"/>
    <property type="match status" value="1"/>
</dbReference>
<dbReference type="PATRIC" id="fig|1193502.14.peg.195"/>
<gene>
    <name evidence="3" type="ORF">SHALO_0191</name>
</gene>
<dbReference type="InterPro" id="IPR001457">
    <property type="entry name" value="NADH_UbQ/plastoQ_OxRdtase_su6"/>
</dbReference>
<dbReference type="Gene3D" id="1.20.120.1200">
    <property type="entry name" value="NADH-ubiquinone/plastoquinone oxidoreductase chain 6, subunit NuoJ"/>
    <property type="match status" value="1"/>
</dbReference>
<dbReference type="GO" id="GO:0016491">
    <property type="term" value="F:oxidoreductase activity"/>
    <property type="evidence" value="ECO:0007669"/>
    <property type="project" value="UniProtKB-KW"/>
</dbReference>
<reference evidence="4" key="1">
    <citation type="submission" date="2016-08" db="EMBL/GenBank/DDBJ databases">
        <title>Complete genome sequence of the organohalide-respiring Epsilonproteobacterium Sulfurospirillum halorespirans.</title>
        <authorList>
            <person name="Goris T."/>
            <person name="Zimmermann J."/>
            <person name="Schenz B."/>
            <person name="Lemos M."/>
            <person name="Hackermueller J."/>
            <person name="Diekert G."/>
        </authorList>
    </citation>
    <scope>NUCLEOTIDE SEQUENCE [LARGE SCALE GENOMIC DNA]</scope>
    <source>
        <strain>DSM 13726</strain>
        <strain evidence="4">PCE-M2</strain>
    </source>
</reference>
<keyword evidence="2" id="KW-0472">Membrane</keyword>
<dbReference type="InterPro" id="IPR042106">
    <property type="entry name" value="Nuo/plastoQ_OxRdtase_6_NuoJ"/>
</dbReference>
<dbReference type="PANTHER" id="PTHR33269">
    <property type="entry name" value="NADH-UBIQUINONE OXIDOREDUCTASE CHAIN 6"/>
    <property type="match status" value="1"/>
</dbReference>
<keyword evidence="2" id="KW-0520">NAD</keyword>
<keyword evidence="3" id="KW-0560">Oxidoreductase</keyword>
<dbReference type="GO" id="GO:0048038">
    <property type="term" value="F:quinone binding"/>
    <property type="evidence" value="ECO:0007669"/>
    <property type="project" value="UniProtKB-UniRule"/>
</dbReference>
<feature type="transmembrane region" description="Helical" evidence="2">
    <location>
        <begin position="91"/>
        <end position="112"/>
    </location>
</feature>
<protein>
    <recommendedName>
        <fullName evidence="2">NADH-quinone oxidoreductase subunit J</fullName>
        <ecNumber evidence="2">7.1.1.-</ecNumber>
    </recommendedName>
</protein>
<feature type="transmembrane region" description="Helical" evidence="2">
    <location>
        <begin position="28"/>
        <end position="48"/>
    </location>
</feature>
<dbReference type="EC" id="7.1.1.-" evidence="2"/>
<dbReference type="EMBL" id="CP017111">
    <property type="protein sequence ID" value="AOO63988.1"/>
    <property type="molecule type" value="Genomic_DNA"/>
</dbReference>
<proteinExistence type="inferred from homology"/>
<keyword evidence="2" id="KW-1003">Cell membrane</keyword>
<feature type="transmembrane region" description="Helical" evidence="2">
    <location>
        <begin position="54"/>
        <end position="71"/>
    </location>
</feature>
<dbReference type="GO" id="GO:0005886">
    <property type="term" value="C:plasma membrane"/>
    <property type="evidence" value="ECO:0007669"/>
    <property type="project" value="UniProtKB-SubCell"/>
</dbReference>
<accession>A0A1D7TG37</accession>
<keyword evidence="3" id="KW-0830">Ubiquinone</keyword>